<evidence type="ECO:0000256" key="1">
    <source>
        <dbReference type="ARBA" id="ARBA00006525"/>
    </source>
</evidence>
<evidence type="ECO:0000313" key="5">
    <source>
        <dbReference type="Proteomes" id="UP001165366"/>
    </source>
</evidence>
<dbReference type="Gene3D" id="3.40.50.450">
    <property type="match status" value="1"/>
</dbReference>
<accession>A0ABS9KIM5</accession>
<dbReference type="PANTHER" id="PTHR43022">
    <property type="entry name" value="PROTEIN SMF"/>
    <property type="match status" value="1"/>
</dbReference>
<evidence type="ECO:0000259" key="3">
    <source>
        <dbReference type="Pfam" id="PF17782"/>
    </source>
</evidence>
<dbReference type="Pfam" id="PF17782">
    <property type="entry name" value="WHD_DprA"/>
    <property type="match status" value="1"/>
</dbReference>
<evidence type="ECO:0000313" key="4">
    <source>
        <dbReference type="EMBL" id="MCG2590704.1"/>
    </source>
</evidence>
<dbReference type="InterPro" id="IPR057666">
    <property type="entry name" value="DrpA_SLOG"/>
</dbReference>
<sequence>MNKTSHHRALLALLQIPDFGVRRIKTLLDRTAVGDASELFKMKLPDLLRFDGFGEHIAKNFVQFDEWKKVDSILEKTEKIGADLVSINDEHYPPLLRHIFDPPVLLWVKGNKEALLSDGIAVVGTRRASKYGLNQAKVWASKLTAAGLCVNSGLAYGVDAVSHRAAVESGGKTVAVLGSGIDVIYPSKNSRLAEDIIENDGAVITEFEPGAAPDAVNFPERNRIVSGMSHGTLVVESGVKGGSMITARSALDQNREVFVIPHPLDSLGGQGCNYLIRTGQGKLVQSIDDILVEISVHTDSKSQEIEENPKKKWESLELDEASKEICKLLKNDELHIDQISEKIEKPTYALLPTLLDLEMKGAVKQKAGKYFELC</sequence>
<dbReference type="InterPro" id="IPR041614">
    <property type="entry name" value="DprA_WH"/>
</dbReference>
<dbReference type="Gene3D" id="1.10.10.10">
    <property type="entry name" value="Winged helix-like DNA-binding domain superfamily/Winged helix DNA-binding domain"/>
    <property type="match status" value="1"/>
</dbReference>
<keyword evidence="5" id="KW-1185">Reference proteome</keyword>
<dbReference type="RefSeq" id="WP_237856159.1">
    <property type="nucleotide sequence ID" value="NZ_JAKLWS010000040.1"/>
</dbReference>
<feature type="domain" description="Smf/DprA SLOG" evidence="2">
    <location>
        <begin position="84"/>
        <end position="294"/>
    </location>
</feature>
<dbReference type="InterPro" id="IPR003488">
    <property type="entry name" value="DprA"/>
</dbReference>
<feature type="domain" description="DprA winged helix" evidence="3">
    <location>
        <begin position="316"/>
        <end position="369"/>
    </location>
</feature>
<reference evidence="4" key="1">
    <citation type="submission" date="2022-01" db="EMBL/GenBank/DDBJ databases">
        <authorList>
            <person name="Wang Y."/>
        </authorList>
    </citation>
    <scope>NUCLEOTIDE SEQUENCE</scope>
    <source>
        <strain evidence="4">WB101</strain>
    </source>
</reference>
<dbReference type="PANTHER" id="PTHR43022:SF1">
    <property type="entry name" value="PROTEIN SMF"/>
    <property type="match status" value="1"/>
</dbReference>
<organism evidence="4 5">
    <name type="scientific">Rhodohalobacter sulfatireducens</name>
    <dbReference type="NCBI Taxonomy" id="2911366"/>
    <lineage>
        <taxon>Bacteria</taxon>
        <taxon>Pseudomonadati</taxon>
        <taxon>Balneolota</taxon>
        <taxon>Balneolia</taxon>
        <taxon>Balneolales</taxon>
        <taxon>Balneolaceae</taxon>
        <taxon>Rhodohalobacter</taxon>
    </lineage>
</organism>
<proteinExistence type="inferred from homology"/>
<comment type="caution">
    <text evidence="4">The sequence shown here is derived from an EMBL/GenBank/DDBJ whole genome shotgun (WGS) entry which is preliminary data.</text>
</comment>
<dbReference type="InterPro" id="IPR036388">
    <property type="entry name" value="WH-like_DNA-bd_sf"/>
</dbReference>
<evidence type="ECO:0000259" key="2">
    <source>
        <dbReference type="Pfam" id="PF02481"/>
    </source>
</evidence>
<protein>
    <submittedName>
        <fullName evidence="4">DNA-processing protein DprA</fullName>
    </submittedName>
</protein>
<gene>
    <name evidence="4" type="primary">dprA</name>
    <name evidence="4" type="ORF">L6773_19175</name>
</gene>
<dbReference type="InterPro" id="IPR010994">
    <property type="entry name" value="RuvA_2-like"/>
</dbReference>
<reference evidence="4" key="2">
    <citation type="submission" date="2024-05" db="EMBL/GenBank/DDBJ databases">
        <title>Rhodohalobacter halophilus gen. nov., sp. nov., a moderately halophilic member of the family Balneolaceae.</title>
        <authorList>
            <person name="Xia J."/>
        </authorList>
    </citation>
    <scope>NUCLEOTIDE SEQUENCE</scope>
    <source>
        <strain evidence="4">WB101</strain>
    </source>
</reference>
<dbReference type="SUPFAM" id="SSF47781">
    <property type="entry name" value="RuvA domain 2-like"/>
    <property type="match status" value="1"/>
</dbReference>
<comment type="similarity">
    <text evidence="1">Belongs to the DprA/Smf family.</text>
</comment>
<name>A0ABS9KIM5_9BACT</name>
<dbReference type="EMBL" id="JAKLWS010000040">
    <property type="protein sequence ID" value="MCG2590704.1"/>
    <property type="molecule type" value="Genomic_DNA"/>
</dbReference>
<dbReference type="Proteomes" id="UP001165366">
    <property type="component" value="Unassembled WGS sequence"/>
</dbReference>
<dbReference type="SUPFAM" id="SSF102405">
    <property type="entry name" value="MCP/YpsA-like"/>
    <property type="match status" value="1"/>
</dbReference>
<dbReference type="Pfam" id="PF02481">
    <property type="entry name" value="DNA_processg_A"/>
    <property type="match status" value="1"/>
</dbReference>
<dbReference type="NCBIfam" id="TIGR00732">
    <property type="entry name" value="dprA"/>
    <property type="match status" value="1"/>
</dbReference>